<organism evidence="3">
    <name type="scientific">Cyprideis torosa</name>
    <dbReference type="NCBI Taxonomy" id="163714"/>
    <lineage>
        <taxon>Eukaryota</taxon>
        <taxon>Metazoa</taxon>
        <taxon>Ecdysozoa</taxon>
        <taxon>Arthropoda</taxon>
        <taxon>Crustacea</taxon>
        <taxon>Oligostraca</taxon>
        <taxon>Ostracoda</taxon>
        <taxon>Podocopa</taxon>
        <taxon>Podocopida</taxon>
        <taxon>Cytherocopina</taxon>
        <taxon>Cytheroidea</taxon>
        <taxon>Cytherideidae</taxon>
        <taxon>Cyprideis</taxon>
    </lineage>
</organism>
<dbReference type="AlphaFoldDB" id="A0A7R8WQW8"/>
<name>A0A7R8WQW8_9CRUS</name>
<dbReference type="Pfam" id="PF21376">
    <property type="entry name" value="TOR1A_C"/>
    <property type="match status" value="1"/>
</dbReference>
<dbReference type="PANTHER" id="PTHR10760">
    <property type="entry name" value="TORSIN"/>
    <property type="match status" value="1"/>
</dbReference>
<dbReference type="GO" id="GO:0005737">
    <property type="term" value="C:cytoplasm"/>
    <property type="evidence" value="ECO:0007669"/>
    <property type="project" value="UniProtKB-ARBA"/>
</dbReference>
<feature type="domain" description="Torsin-1A C-terminal" evidence="2">
    <location>
        <begin position="255"/>
        <end position="308"/>
    </location>
</feature>
<gene>
    <name evidence="3" type="ORF">CTOB1V02_LOCUS11248</name>
</gene>
<dbReference type="GO" id="GO:0016887">
    <property type="term" value="F:ATP hydrolysis activity"/>
    <property type="evidence" value="ECO:0007669"/>
    <property type="project" value="InterPro"/>
</dbReference>
<protein>
    <recommendedName>
        <fullName evidence="2">Torsin-1A C-terminal domain-containing protein</fullName>
    </recommendedName>
</protein>
<dbReference type="OrthoDB" id="19623at2759"/>
<reference evidence="3" key="1">
    <citation type="submission" date="2020-11" db="EMBL/GenBank/DDBJ databases">
        <authorList>
            <person name="Tran Van P."/>
        </authorList>
    </citation>
    <scope>NUCLEOTIDE SEQUENCE</scope>
</reference>
<proteinExistence type="inferred from homology"/>
<evidence type="ECO:0000256" key="1">
    <source>
        <dbReference type="ARBA" id="ARBA00006235"/>
    </source>
</evidence>
<dbReference type="SUPFAM" id="SSF52540">
    <property type="entry name" value="P-loop containing nucleoside triphosphate hydrolases"/>
    <property type="match status" value="1"/>
</dbReference>
<dbReference type="Pfam" id="PF06309">
    <property type="entry name" value="Torsin"/>
    <property type="match status" value="1"/>
</dbReference>
<dbReference type="PANTHER" id="PTHR10760:SF2">
    <property type="entry name" value="LD13476P-RELATED"/>
    <property type="match status" value="1"/>
</dbReference>
<dbReference type="GO" id="GO:0012505">
    <property type="term" value="C:endomembrane system"/>
    <property type="evidence" value="ECO:0007669"/>
    <property type="project" value="UniProtKB-ARBA"/>
</dbReference>
<sequence length="320" mass="36452">MGLAAQCVCSARSSSHPPPREPAPSRVTLTSSDDAEGDVHGSYDAEVNPKLRSSLKYEVEGQHIVAEILPSVLQNHVTNEKPSRALTLIFHGSTGTGKNYVADRVVEAMFRDGLNSKYYHKYLGYHHASRGEAFLRNFVESAVKACPRALFVFDELELVPEGLLDRLSTYVQGHDKVEGVSYRQATFIFLVNSGHKHIVETTVQAFRDGRDRRSITYKSLEEKLHNESFVESGAFQFSHLLSNHLVSYSFPFLPLERNHVRGCIRREFKKQNDGEFQEEDVEEVMDYMSFMPSDIQQFSETGCKRVREMVELWLIERRAT</sequence>
<dbReference type="InterPro" id="IPR049337">
    <property type="entry name" value="TOR1A_C"/>
</dbReference>
<dbReference type="EMBL" id="OB666241">
    <property type="protein sequence ID" value="CAD7233426.1"/>
    <property type="molecule type" value="Genomic_DNA"/>
</dbReference>
<evidence type="ECO:0000313" key="3">
    <source>
        <dbReference type="EMBL" id="CAD7233426.1"/>
    </source>
</evidence>
<dbReference type="InterPro" id="IPR027417">
    <property type="entry name" value="P-loop_NTPase"/>
</dbReference>
<evidence type="ECO:0000259" key="2">
    <source>
        <dbReference type="Pfam" id="PF21376"/>
    </source>
</evidence>
<dbReference type="Gene3D" id="3.40.50.300">
    <property type="entry name" value="P-loop containing nucleotide triphosphate hydrolases"/>
    <property type="match status" value="1"/>
</dbReference>
<accession>A0A7R8WQW8</accession>
<dbReference type="GO" id="GO:0071218">
    <property type="term" value="P:cellular response to misfolded protein"/>
    <property type="evidence" value="ECO:0007669"/>
    <property type="project" value="TreeGrafter"/>
</dbReference>
<comment type="similarity">
    <text evidence="1">Belongs to the ClpA/ClpB family. Torsin subfamily.</text>
</comment>
<dbReference type="InterPro" id="IPR010448">
    <property type="entry name" value="Torsin"/>
</dbReference>
<dbReference type="GO" id="GO:0005524">
    <property type="term" value="F:ATP binding"/>
    <property type="evidence" value="ECO:0007669"/>
    <property type="project" value="InterPro"/>
</dbReference>